<dbReference type="AlphaFoldDB" id="A0A485K9E1"/>
<gene>
    <name evidence="5" type="primary">Aste57867_3306</name>
    <name evidence="4" type="ORF">As57867_003296</name>
    <name evidence="5" type="ORF">ASTE57867_3306</name>
</gene>
<feature type="compositionally biased region" description="Basic and acidic residues" evidence="1">
    <location>
        <begin position="568"/>
        <end position="578"/>
    </location>
</feature>
<sequence length="1243" mass="134703">MASATVLVLPEHLRSISRYQDGHPHDFISFVSLRLFQTNLRKSATVATQTTLLDGAAAIVSPWLDHNPIERLPSLFATVPHMLFTTFLVTIYTGHVELLPSFTFPQRKDAIQLVHVALGLGGSLDTVQYFHGRGHDVSKAITYAVKASHVDIVNFLAPLCPARVKDQALLIAARENRPAIVRCLWGPHVPPDIADPVIQSMVSHDQTETSTALRAAVFYGHVALATSLLNGTSEYIHVSHFDISQAVSNGHLEVLQLWHARDLPRVCRHGVPTASTYGRLPMLQWFLAMQTPTSRLEMIQLARKISTACGHGHIESWLRGQPDGPTLEVNQCQHERPLDTGASEGYFMEEQYAASSNFDLEEYEGVAWARVQHYIWWPVRVCGELRVEHATLHARGVSKANLLVYQFGMHTFEIIEKDAVRGWKSVDHVKYVHGQARLQSHDLLVAFADAMEEVEEFMAQCKRLRHNPLQVKDATTQVVPFGANAADVKPTMSGVVAIQHGSLAVGHVVVALKEKGLGGFQHMAIPSGMRLFEIQCVAPSTGTPATDHSTDIPVEVKDTQPRENVPVEEEHQADEHEAPVVGAGGRSRSSSEDYVESEDLESESDASVFSPRSSASEEAELSDVSGIVEEDVDDLPQQLVANVMPTKDVEGPRSDAVLLLPPTASPETTPPHGVPSLLATTSAHDTHPNDTIPDASLPQEPPLHPLSTAIEPNDASPAKDHMDQVHGRDRTTPSRASLEGATPPNEVPRDSPQLPCGIMDLHLNEDEAADASIHAMEARIVHSIDQFDMHALLPPSPPPRQVDDLYVLVRPNKYTTRHAFPAKLAPVSSHDPAANDKEDAPNDEYPDLSPVHTSERDYSPSATSSDHSSTDEGVDSLAFDLPTTTTQSLPPLNDGVLPPSTPPPSLPAIDTVLISSSAAPHPSTTHTANVHFVVAFHARRLGIRLPTAAPLTVKGFASPTCEAATSKRIQEGDVIVAVNGKTIDGVGCNGFVDIVESLARPLVLTFARRKHTVMDEVLGASSPDGQCSLGDGTDEEDIVITFGPGNLGIVIHDDFVPILVMGFTEDLPIFQPAAVGRIEKGDMIVAVNETPIEDLGVVGFIDAVAKGERPMHVTFRRKRPRPSPTGSPSTEYDAPKRAKIAAMGSSDGEELALRDFDTVVSFGQGPLGFTIAKTHRCIQVDALFMDEGLPAALDRIAEGDILLDVNGRPATELGVDGIMDLVASDVRPLTITFRRILMALMAS</sequence>
<evidence type="ECO:0000256" key="1">
    <source>
        <dbReference type="SAM" id="MobiDB-lite"/>
    </source>
</evidence>
<dbReference type="Gene3D" id="2.30.30.140">
    <property type="match status" value="1"/>
</dbReference>
<dbReference type="PROSITE" id="PS50106">
    <property type="entry name" value="PDZ"/>
    <property type="match status" value="1"/>
</dbReference>
<dbReference type="Gene3D" id="1.25.40.20">
    <property type="entry name" value="Ankyrin repeat-containing domain"/>
    <property type="match status" value="1"/>
</dbReference>
<dbReference type="InterPro" id="IPR036034">
    <property type="entry name" value="PDZ_sf"/>
</dbReference>
<dbReference type="SUPFAM" id="SSF48403">
    <property type="entry name" value="Ankyrin repeat"/>
    <property type="match status" value="1"/>
</dbReference>
<dbReference type="InterPro" id="IPR000313">
    <property type="entry name" value="PWWP_dom"/>
</dbReference>
<dbReference type="SMART" id="SM00228">
    <property type="entry name" value="PDZ"/>
    <property type="match status" value="3"/>
</dbReference>
<dbReference type="CDD" id="cd05162">
    <property type="entry name" value="PWWP"/>
    <property type="match status" value="1"/>
</dbReference>
<evidence type="ECO:0000313" key="4">
    <source>
        <dbReference type="EMBL" id="KAF0715583.1"/>
    </source>
</evidence>
<name>A0A485K9E1_9STRA</name>
<organism evidence="5 6">
    <name type="scientific">Aphanomyces stellatus</name>
    <dbReference type="NCBI Taxonomy" id="120398"/>
    <lineage>
        <taxon>Eukaryota</taxon>
        <taxon>Sar</taxon>
        <taxon>Stramenopiles</taxon>
        <taxon>Oomycota</taxon>
        <taxon>Saprolegniomycetes</taxon>
        <taxon>Saprolegniales</taxon>
        <taxon>Verrucalvaceae</taxon>
        <taxon>Aphanomyces</taxon>
    </lineage>
</organism>
<evidence type="ECO:0000259" key="3">
    <source>
        <dbReference type="PROSITE" id="PS50812"/>
    </source>
</evidence>
<reference evidence="5 6" key="1">
    <citation type="submission" date="2019-03" db="EMBL/GenBank/DDBJ databases">
        <authorList>
            <person name="Gaulin E."/>
            <person name="Dumas B."/>
        </authorList>
    </citation>
    <scope>NUCLEOTIDE SEQUENCE [LARGE SCALE GENOMIC DNA]</scope>
    <source>
        <strain evidence="5">CBS 568.67</strain>
    </source>
</reference>
<accession>A0A485K9E1</accession>
<evidence type="ECO:0000313" key="5">
    <source>
        <dbReference type="EMBL" id="VFT80476.1"/>
    </source>
</evidence>
<feature type="region of interest" description="Disordered" evidence="1">
    <location>
        <begin position="645"/>
        <end position="754"/>
    </location>
</feature>
<evidence type="ECO:0000259" key="2">
    <source>
        <dbReference type="PROSITE" id="PS50106"/>
    </source>
</evidence>
<dbReference type="PANTHER" id="PTHR46586">
    <property type="entry name" value="ANKYRIN REPEAT-CONTAINING PROTEIN"/>
    <property type="match status" value="1"/>
</dbReference>
<feature type="domain" description="PWWP" evidence="3">
    <location>
        <begin position="363"/>
        <end position="429"/>
    </location>
</feature>
<reference evidence="4" key="2">
    <citation type="submission" date="2019-06" db="EMBL/GenBank/DDBJ databases">
        <title>Genomics analysis of Aphanomyces spp. identifies a new class of oomycete effector associated with host adaptation.</title>
        <authorList>
            <person name="Gaulin E."/>
        </authorList>
    </citation>
    <scope>NUCLEOTIDE SEQUENCE</scope>
    <source>
        <strain evidence="4">CBS 578.67</strain>
    </source>
</reference>
<feature type="compositionally biased region" description="Basic and acidic residues" evidence="1">
    <location>
        <begin position="717"/>
        <end position="732"/>
    </location>
</feature>
<proteinExistence type="predicted"/>
<evidence type="ECO:0000313" key="6">
    <source>
        <dbReference type="Proteomes" id="UP000332933"/>
    </source>
</evidence>
<dbReference type="EMBL" id="VJMH01000551">
    <property type="protein sequence ID" value="KAF0715583.1"/>
    <property type="molecule type" value="Genomic_DNA"/>
</dbReference>
<dbReference type="EMBL" id="CAADRA010000551">
    <property type="protein sequence ID" value="VFT80476.1"/>
    <property type="molecule type" value="Genomic_DNA"/>
</dbReference>
<feature type="compositionally biased region" description="Acidic residues" evidence="1">
    <location>
        <begin position="593"/>
        <end position="604"/>
    </location>
</feature>
<dbReference type="SUPFAM" id="SSF50156">
    <property type="entry name" value="PDZ domain-like"/>
    <property type="match status" value="3"/>
</dbReference>
<keyword evidence="6" id="KW-1185">Reference proteome</keyword>
<feature type="compositionally biased region" description="Low complexity" evidence="1">
    <location>
        <begin position="881"/>
        <end position="892"/>
    </location>
</feature>
<feature type="compositionally biased region" description="Basic and acidic residues" evidence="1">
    <location>
        <begin position="548"/>
        <end position="561"/>
    </location>
</feature>
<dbReference type="Proteomes" id="UP000332933">
    <property type="component" value="Unassembled WGS sequence"/>
</dbReference>
<dbReference type="InterPro" id="IPR001478">
    <property type="entry name" value="PDZ"/>
</dbReference>
<protein>
    <submittedName>
        <fullName evidence="5">Aste57867_3306 protein</fullName>
    </submittedName>
</protein>
<dbReference type="InterPro" id="IPR052050">
    <property type="entry name" value="SecEffector_AnkRepeat"/>
</dbReference>
<feature type="region of interest" description="Disordered" evidence="1">
    <location>
        <begin position="820"/>
        <end position="904"/>
    </location>
</feature>
<dbReference type="InterPro" id="IPR036770">
    <property type="entry name" value="Ankyrin_rpt-contain_sf"/>
</dbReference>
<dbReference type="Pfam" id="PF00855">
    <property type="entry name" value="PWWP"/>
    <property type="match status" value="1"/>
</dbReference>
<feature type="domain" description="PDZ" evidence="2">
    <location>
        <begin position="963"/>
        <end position="1010"/>
    </location>
</feature>
<dbReference type="SUPFAM" id="SSF63748">
    <property type="entry name" value="Tudor/PWWP/MBT"/>
    <property type="match status" value="1"/>
</dbReference>
<dbReference type="PROSITE" id="PS50812">
    <property type="entry name" value="PWWP"/>
    <property type="match status" value="1"/>
</dbReference>
<dbReference type="PANTHER" id="PTHR46586:SF3">
    <property type="entry name" value="ANKYRIN REPEAT-CONTAINING PROTEIN"/>
    <property type="match status" value="1"/>
</dbReference>
<feature type="region of interest" description="Disordered" evidence="1">
    <location>
        <begin position="541"/>
        <end position="624"/>
    </location>
</feature>